<reference evidence="3 4" key="1">
    <citation type="submission" date="2017-07" db="EMBL/GenBank/DDBJ databases">
        <title>First draft Genome Sequence of Nocardia cerradoensis isolated from human infection.</title>
        <authorList>
            <person name="Carrasco G."/>
        </authorList>
    </citation>
    <scope>NUCLEOTIDE SEQUENCE [LARGE SCALE GENOMIC DNA]</scope>
    <source>
        <strain evidence="3 4">CNM20130759</strain>
    </source>
</reference>
<organism evidence="3 4">
    <name type="scientific">Nocardia cerradoensis</name>
    <dbReference type="NCBI Taxonomy" id="85688"/>
    <lineage>
        <taxon>Bacteria</taxon>
        <taxon>Bacillati</taxon>
        <taxon>Actinomycetota</taxon>
        <taxon>Actinomycetes</taxon>
        <taxon>Mycobacteriales</taxon>
        <taxon>Nocardiaceae</taxon>
        <taxon>Nocardia</taxon>
    </lineage>
</organism>
<dbReference type="Proteomes" id="UP000215506">
    <property type="component" value="Unassembled WGS sequence"/>
</dbReference>
<gene>
    <name evidence="3" type="ORF">B7C42_07227</name>
</gene>
<accession>A0A231GVL7</accession>
<feature type="transmembrane region" description="Helical" evidence="1">
    <location>
        <begin position="116"/>
        <end position="135"/>
    </location>
</feature>
<keyword evidence="1" id="KW-0472">Membrane</keyword>
<evidence type="ECO:0000313" key="4">
    <source>
        <dbReference type="Proteomes" id="UP000215506"/>
    </source>
</evidence>
<keyword evidence="1" id="KW-1133">Transmembrane helix</keyword>
<name>A0A231GVL7_9NOCA</name>
<dbReference type="RefSeq" id="WP_051043580.1">
    <property type="nucleotide sequence ID" value="NZ_JAAXOR010000008.1"/>
</dbReference>
<dbReference type="InterPro" id="IPR055568">
    <property type="entry name" value="DUF7144"/>
</dbReference>
<comment type="caution">
    <text evidence="3">The sequence shown here is derived from an EMBL/GenBank/DDBJ whole genome shotgun (WGS) entry which is preliminary data.</text>
</comment>
<dbReference type="EMBL" id="NGAF01000028">
    <property type="protein sequence ID" value="OXR40669.1"/>
    <property type="molecule type" value="Genomic_DNA"/>
</dbReference>
<keyword evidence="4" id="KW-1185">Reference proteome</keyword>
<feature type="transmembrane region" description="Helical" evidence="1">
    <location>
        <begin position="67"/>
        <end position="87"/>
    </location>
</feature>
<evidence type="ECO:0000313" key="3">
    <source>
        <dbReference type="EMBL" id="OXR40669.1"/>
    </source>
</evidence>
<feature type="transmembrane region" description="Helical" evidence="1">
    <location>
        <begin position="25"/>
        <end position="47"/>
    </location>
</feature>
<evidence type="ECO:0000256" key="1">
    <source>
        <dbReference type="SAM" id="Phobius"/>
    </source>
</evidence>
<evidence type="ECO:0000259" key="2">
    <source>
        <dbReference type="Pfam" id="PF23636"/>
    </source>
</evidence>
<dbReference type="AlphaFoldDB" id="A0A231GVL7"/>
<feature type="domain" description="DUF7144" evidence="2">
    <location>
        <begin position="25"/>
        <end position="136"/>
    </location>
</feature>
<keyword evidence="1" id="KW-0812">Transmembrane</keyword>
<dbReference type="Pfam" id="PF23636">
    <property type="entry name" value="DUF7144"/>
    <property type="match status" value="1"/>
</dbReference>
<proteinExistence type="predicted"/>
<feature type="transmembrane region" description="Helical" evidence="1">
    <location>
        <begin position="94"/>
        <end position="110"/>
    </location>
</feature>
<protein>
    <recommendedName>
        <fullName evidence="2">DUF7144 domain-containing protein</fullName>
    </recommendedName>
</protein>
<sequence>MTATQHGTPNGRSDTRHAVAAGTSLAAAALLAVTGVVSILQGVSAIAKDDVYVSGPDYIYKFDISGWGWIHLILGVLMVAAAAGLFTRSTWGQMLAIALLGLSIIANFLWLPHYPWWSILVIALDIVVIWAIATWDPHRV</sequence>